<comment type="function">
    <text evidence="9">Condenses 4-methyl-5-(beta-hydroxyethyl)thiazole monophosphate (THZ-P) and 2-methyl-4-amino-5-hydroxymethyl pyrimidine pyrophosphate (HMP-PP) to form thiamine monophosphate (TMP).</text>
</comment>
<reference evidence="13 14" key="1">
    <citation type="submission" date="2019-11" db="EMBL/GenBank/DDBJ databases">
        <title>Draft genome sequences of five Paenibacillus species of dairy origin.</title>
        <authorList>
            <person name="Olajide A.M."/>
            <person name="Chen S."/>
            <person name="Lapointe G."/>
        </authorList>
    </citation>
    <scope>NUCLEOTIDE SEQUENCE [LARGE SCALE GENOMIC DNA]</scope>
    <source>
        <strain evidence="13 14">12CR55</strain>
    </source>
</reference>
<feature type="binding site" evidence="9">
    <location>
        <position position="88"/>
    </location>
    <ligand>
        <name>Mg(2+)</name>
        <dbReference type="ChEBI" id="CHEBI:18420"/>
    </ligand>
</feature>
<dbReference type="SUPFAM" id="SSF51391">
    <property type="entry name" value="Thiamin phosphate synthase"/>
    <property type="match status" value="1"/>
</dbReference>
<dbReference type="AlphaFoldDB" id="A0A7X2Z2R2"/>
<protein>
    <recommendedName>
        <fullName evidence="9">Thiamine-phosphate synthase</fullName>
        <shortName evidence="9">TP synthase</shortName>
        <shortName evidence="9">TPS</shortName>
        <ecNumber evidence="9">2.5.1.3</ecNumber>
    </recommendedName>
    <alternativeName>
        <fullName evidence="9">Thiamine-phosphate pyrophosphorylase</fullName>
        <shortName evidence="9">TMP pyrophosphorylase</shortName>
        <shortName evidence="9">TMP-PPase</shortName>
    </alternativeName>
</protein>
<sequence>MRDFRLYAITDERSHPGRELVEVMEEAILGGADIVQLRDKHSDRKAVLEKAKRLRELTRRYDVPFIVNDYIDIALEVDADGIHLGQGDTPLPAARELVGGKIIGISTHAIEEALLAEQQGADYIGVGPVYPTATKAGAAPVTLSYVREVAEKIRIPFVAIGGIKLHNADEVIAAGATRICAVTEIVGNPDVRGTCEAFIRKLEQGGTAHGKYAQR</sequence>
<dbReference type="EMBL" id="WNZW01000006">
    <property type="protein sequence ID" value="MUG46494.1"/>
    <property type="molecule type" value="Genomic_DNA"/>
</dbReference>
<evidence type="ECO:0000256" key="6">
    <source>
        <dbReference type="ARBA" id="ARBA00047334"/>
    </source>
</evidence>
<evidence type="ECO:0000256" key="3">
    <source>
        <dbReference type="ARBA" id="ARBA00022723"/>
    </source>
</evidence>
<dbReference type="NCBIfam" id="TIGR00693">
    <property type="entry name" value="thiE"/>
    <property type="match status" value="1"/>
</dbReference>
<evidence type="ECO:0000259" key="12">
    <source>
        <dbReference type="Pfam" id="PF02581"/>
    </source>
</evidence>
<name>A0A7X2Z2R2_9BACL</name>
<evidence type="ECO:0000256" key="11">
    <source>
        <dbReference type="RuleBase" id="RU004253"/>
    </source>
</evidence>
<dbReference type="InterPro" id="IPR034291">
    <property type="entry name" value="TMP_synthase"/>
</dbReference>
<dbReference type="GO" id="GO:0000287">
    <property type="term" value="F:magnesium ion binding"/>
    <property type="evidence" value="ECO:0007669"/>
    <property type="project" value="UniProtKB-UniRule"/>
</dbReference>
<dbReference type="RefSeq" id="WP_155611877.1">
    <property type="nucleotide sequence ID" value="NZ_WNZW01000006.1"/>
</dbReference>
<keyword evidence="5 9" id="KW-0784">Thiamine biosynthesis</keyword>
<keyword evidence="2 9" id="KW-0808">Transferase</keyword>
<feature type="binding site" evidence="9">
    <location>
        <position position="69"/>
    </location>
    <ligand>
        <name>Mg(2+)</name>
        <dbReference type="ChEBI" id="CHEBI:18420"/>
    </ligand>
</feature>
<feature type="binding site" evidence="9">
    <location>
        <position position="135"/>
    </location>
    <ligand>
        <name>4-amino-2-methyl-5-(diphosphooxymethyl)pyrimidine</name>
        <dbReference type="ChEBI" id="CHEBI:57841"/>
    </ligand>
</feature>
<comment type="similarity">
    <text evidence="9 10">Belongs to the thiamine-phosphate synthase family.</text>
</comment>
<dbReference type="OrthoDB" id="9812206at2"/>
<dbReference type="CDD" id="cd00564">
    <property type="entry name" value="TMP_TenI"/>
    <property type="match status" value="1"/>
</dbReference>
<feature type="binding site" evidence="9">
    <location>
        <begin position="36"/>
        <end position="40"/>
    </location>
    <ligand>
        <name>4-amino-2-methyl-5-(diphosphooxymethyl)pyrimidine</name>
        <dbReference type="ChEBI" id="CHEBI:57841"/>
    </ligand>
</feature>
<evidence type="ECO:0000313" key="13">
    <source>
        <dbReference type="EMBL" id="MUG46494.1"/>
    </source>
</evidence>
<feature type="domain" description="Thiamine phosphate synthase/TenI" evidence="12">
    <location>
        <begin position="6"/>
        <end position="185"/>
    </location>
</feature>
<dbReference type="GO" id="GO:0009228">
    <property type="term" value="P:thiamine biosynthetic process"/>
    <property type="evidence" value="ECO:0007669"/>
    <property type="project" value="UniProtKB-KW"/>
</dbReference>
<evidence type="ECO:0000256" key="9">
    <source>
        <dbReference type="HAMAP-Rule" id="MF_00097"/>
    </source>
</evidence>
<evidence type="ECO:0000256" key="2">
    <source>
        <dbReference type="ARBA" id="ARBA00022679"/>
    </source>
</evidence>
<dbReference type="UniPathway" id="UPA00060">
    <property type="reaction ID" value="UER00141"/>
</dbReference>
<dbReference type="GO" id="GO:0005737">
    <property type="term" value="C:cytoplasm"/>
    <property type="evidence" value="ECO:0007669"/>
    <property type="project" value="TreeGrafter"/>
</dbReference>
<evidence type="ECO:0000256" key="1">
    <source>
        <dbReference type="ARBA" id="ARBA00005165"/>
    </source>
</evidence>
<dbReference type="PANTHER" id="PTHR20857:SF15">
    <property type="entry name" value="THIAMINE-PHOSPHATE SYNTHASE"/>
    <property type="match status" value="1"/>
</dbReference>
<gene>
    <name evidence="9 13" type="primary">thiE</name>
    <name evidence="13" type="ORF">GNP95_16020</name>
</gene>
<proteinExistence type="inferred from homology"/>
<evidence type="ECO:0000256" key="8">
    <source>
        <dbReference type="ARBA" id="ARBA00047883"/>
    </source>
</evidence>
<dbReference type="PANTHER" id="PTHR20857">
    <property type="entry name" value="THIAMINE-PHOSPHATE PYROPHOSPHORYLASE"/>
    <property type="match status" value="1"/>
</dbReference>
<evidence type="ECO:0000256" key="7">
    <source>
        <dbReference type="ARBA" id="ARBA00047851"/>
    </source>
</evidence>
<dbReference type="InterPro" id="IPR036206">
    <property type="entry name" value="ThiamineP_synth_sf"/>
</dbReference>
<dbReference type="Gene3D" id="3.20.20.70">
    <property type="entry name" value="Aldolase class I"/>
    <property type="match status" value="1"/>
</dbReference>
<comment type="pathway">
    <text evidence="1 9 11">Cofactor biosynthesis; thiamine diphosphate biosynthesis; thiamine phosphate from 4-amino-2-methyl-5-diphosphomethylpyrimidine and 4-methyl-5-(2-phosphoethyl)-thiazole: step 1/1.</text>
</comment>
<comment type="caution">
    <text evidence="13">The sequence shown here is derived from an EMBL/GenBank/DDBJ whole genome shotgun (WGS) entry which is preliminary data.</text>
</comment>
<evidence type="ECO:0000313" key="14">
    <source>
        <dbReference type="Proteomes" id="UP000447876"/>
    </source>
</evidence>
<feature type="binding site" evidence="9">
    <location>
        <position position="68"/>
    </location>
    <ligand>
        <name>4-amino-2-methyl-5-(diphosphooxymethyl)pyrimidine</name>
        <dbReference type="ChEBI" id="CHEBI:57841"/>
    </ligand>
</feature>
<evidence type="ECO:0000256" key="4">
    <source>
        <dbReference type="ARBA" id="ARBA00022842"/>
    </source>
</evidence>
<dbReference type="EC" id="2.5.1.3" evidence="9"/>
<dbReference type="FunFam" id="3.20.20.70:FF:000096">
    <property type="entry name" value="Thiamine-phosphate synthase"/>
    <property type="match status" value="1"/>
</dbReference>
<evidence type="ECO:0000256" key="5">
    <source>
        <dbReference type="ARBA" id="ARBA00022977"/>
    </source>
</evidence>
<feature type="binding site" evidence="9">
    <location>
        <begin position="132"/>
        <end position="134"/>
    </location>
    <ligand>
        <name>2-[(2R,5Z)-2-carboxy-4-methylthiazol-5(2H)-ylidene]ethyl phosphate</name>
        <dbReference type="ChEBI" id="CHEBI:62899"/>
    </ligand>
</feature>
<comment type="catalytic activity">
    <reaction evidence="6 9 10">
        <text>4-methyl-5-(2-phosphooxyethyl)-thiazole + 4-amino-2-methyl-5-(diphosphooxymethyl)pyrimidine + H(+) = thiamine phosphate + diphosphate</text>
        <dbReference type="Rhea" id="RHEA:22328"/>
        <dbReference type="ChEBI" id="CHEBI:15378"/>
        <dbReference type="ChEBI" id="CHEBI:33019"/>
        <dbReference type="ChEBI" id="CHEBI:37575"/>
        <dbReference type="ChEBI" id="CHEBI:57841"/>
        <dbReference type="ChEBI" id="CHEBI:58296"/>
        <dbReference type="EC" id="2.5.1.3"/>
    </reaction>
</comment>
<dbReference type="GO" id="GO:0009229">
    <property type="term" value="P:thiamine diphosphate biosynthetic process"/>
    <property type="evidence" value="ECO:0007669"/>
    <property type="project" value="UniProtKB-UniRule"/>
</dbReference>
<feature type="binding site" evidence="9">
    <location>
        <position position="106"/>
    </location>
    <ligand>
        <name>4-amino-2-methyl-5-(diphosphooxymethyl)pyrimidine</name>
        <dbReference type="ChEBI" id="CHEBI:57841"/>
    </ligand>
</feature>
<dbReference type="InterPro" id="IPR022998">
    <property type="entry name" value="ThiamineP_synth_TenI"/>
</dbReference>
<feature type="binding site" evidence="9">
    <location>
        <position position="162"/>
    </location>
    <ligand>
        <name>2-[(2R,5Z)-2-carboxy-4-methylthiazol-5(2H)-ylidene]ethyl phosphate</name>
        <dbReference type="ChEBI" id="CHEBI:62899"/>
    </ligand>
</feature>
<feature type="binding site" evidence="9">
    <location>
        <begin position="182"/>
        <end position="183"/>
    </location>
    <ligand>
        <name>2-[(2R,5Z)-2-carboxy-4-methylthiazol-5(2H)-ylidene]ethyl phosphate</name>
        <dbReference type="ChEBI" id="CHEBI:62899"/>
    </ligand>
</feature>
<dbReference type="HAMAP" id="MF_00097">
    <property type="entry name" value="TMP_synthase"/>
    <property type="match status" value="1"/>
</dbReference>
<comment type="catalytic activity">
    <reaction evidence="7 9 10">
        <text>2-(2-carboxy-4-methylthiazol-5-yl)ethyl phosphate + 4-amino-2-methyl-5-(diphosphooxymethyl)pyrimidine + 2 H(+) = thiamine phosphate + CO2 + diphosphate</text>
        <dbReference type="Rhea" id="RHEA:47848"/>
        <dbReference type="ChEBI" id="CHEBI:15378"/>
        <dbReference type="ChEBI" id="CHEBI:16526"/>
        <dbReference type="ChEBI" id="CHEBI:33019"/>
        <dbReference type="ChEBI" id="CHEBI:37575"/>
        <dbReference type="ChEBI" id="CHEBI:57841"/>
        <dbReference type="ChEBI" id="CHEBI:62890"/>
        <dbReference type="EC" id="2.5.1.3"/>
    </reaction>
</comment>
<comment type="catalytic activity">
    <reaction evidence="8 9 10">
        <text>2-[(2R,5Z)-2-carboxy-4-methylthiazol-5(2H)-ylidene]ethyl phosphate + 4-amino-2-methyl-5-(diphosphooxymethyl)pyrimidine + 2 H(+) = thiamine phosphate + CO2 + diphosphate</text>
        <dbReference type="Rhea" id="RHEA:47844"/>
        <dbReference type="ChEBI" id="CHEBI:15378"/>
        <dbReference type="ChEBI" id="CHEBI:16526"/>
        <dbReference type="ChEBI" id="CHEBI:33019"/>
        <dbReference type="ChEBI" id="CHEBI:37575"/>
        <dbReference type="ChEBI" id="CHEBI:57841"/>
        <dbReference type="ChEBI" id="CHEBI:62899"/>
        <dbReference type="EC" id="2.5.1.3"/>
    </reaction>
</comment>
<keyword evidence="4 9" id="KW-0460">Magnesium</keyword>
<accession>A0A7X2Z2R2</accession>
<keyword evidence="3 9" id="KW-0479">Metal-binding</keyword>
<dbReference type="Pfam" id="PF02581">
    <property type="entry name" value="TMP-TENI"/>
    <property type="match status" value="1"/>
</dbReference>
<organism evidence="13 14">
    <name type="scientific">Paenibacillus woosongensis</name>
    <dbReference type="NCBI Taxonomy" id="307580"/>
    <lineage>
        <taxon>Bacteria</taxon>
        <taxon>Bacillati</taxon>
        <taxon>Bacillota</taxon>
        <taxon>Bacilli</taxon>
        <taxon>Bacillales</taxon>
        <taxon>Paenibacillaceae</taxon>
        <taxon>Paenibacillus</taxon>
    </lineage>
</organism>
<dbReference type="InterPro" id="IPR013785">
    <property type="entry name" value="Aldolase_TIM"/>
</dbReference>
<dbReference type="GO" id="GO:0004789">
    <property type="term" value="F:thiamine-phosphate diphosphorylase activity"/>
    <property type="evidence" value="ECO:0007669"/>
    <property type="project" value="UniProtKB-UniRule"/>
</dbReference>
<comment type="cofactor">
    <cofactor evidence="9">
        <name>Mg(2+)</name>
        <dbReference type="ChEBI" id="CHEBI:18420"/>
    </cofactor>
    <text evidence="9">Binds 1 Mg(2+) ion per subunit.</text>
</comment>
<dbReference type="Proteomes" id="UP000447876">
    <property type="component" value="Unassembled WGS sequence"/>
</dbReference>
<evidence type="ECO:0000256" key="10">
    <source>
        <dbReference type="RuleBase" id="RU003826"/>
    </source>
</evidence>